<evidence type="ECO:0000256" key="1">
    <source>
        <dbReference type="SAM" id="MobiDB-lite"/>
    </source>
</evidence>
<name>A0A0D0EA41_9AGAM</name>
<sequence>MDDAGEVYMDIHPFATLSRVYFENILCLSALIPASHDMYGPKRTEVGVRVSLGDTDGPETTEIIIYGEASTFLYPPQPSSAAPSSEPSGSLPLTIRVARITPAPRPPRPDDPTPRKPPAHLYGGSAIRELGANKRIKPRSVSGKDKAKAKEWDEDDIVRRAREVMLHLPGSNVPVNARAKAKDKRMVSVADKAKQRSGGKGQPSLKDSVFKVPELPAKARRKQEDAGTDVFGIVEPPLTSTNGAGARGKGKAKDAALDGEDGESSTEAANKVVLKKSAVRHLANVGISRTHLEFKDIFGFVYRGAAFALRAQIKTSHLSTQTVEAIIEAHAKLYVLAPETQEPEMGTSGRRRGALHRTTSSFGIDTLE</sequence>
<feature type="domain" description="Sld7 C-terminal" evidence="2">
    <location>
        <begin position="267"/>
        <end position="335"/>
    </location>
</feature>
<dbReference type="OrthoDB" id="5599874at2759"/>
<dbReference type="InterPro" id="IPR041260">
    <property type="entry name" value="Sld7_C"/>
</dbReference>
<evidence type="ECO:0000259" key="2">
    <source>
        <dbReference type="Pfam" id="PF18596"/>
    </source>
</evidence>
<evidence type="ECO:0000313" key="3">
    <source>
        <dbReference type="EMBL" id="KIK96340.1"/>
    </source>
</evidence>
<dbReference type="Proteomes" id="UP000054538">
    <property type="component" value="Unassembled WGS sequence"/>
</dbReference>
<keyword evidence="4" id="KW-1185">Reference proteome</keyword>
<reference evidence="3 4" key="1">
    <citation type="submission" date="2014-04" db="EMBL/GenBank/DDBJ databases">
        <authorList>
            <consortium name="DOE Joint Genome Institute"/>
            <person name="Kuo A."/>
            <person name="Kohler A."/>
            <person name="Jargeat P."/>
            <person name="Nagy L.G."/>
            <person name="Floudas D."/>
            <person name="Copeland A."/>
            <person name="Barry K.W."/>
            <person name="Cichocki N."/>
            <person name="Veneault-Fourrey C."/>
            <person name="LaButti K."/>
            <person name="Lindquist E.A."/>
            <person name="Lipzen A."/>
            <person name="Lundell T."/>
            <person name="Morin E."/>
            <person name="Murat C."/>
            <person name="Sun H."/>
            <person name="Tunlid A."/>
            <person name="Henrissat B."/>
            <person name="Grigoriev I.V."/>
            <person name="Hibbett D.S."/>
            <person name="Martin F."/>
            <person name="Nordberg H.P."/>
            <person name="Cantor M.N."/>
            <person name="Hua S.X."/>
        </authorList>
    </citation>
    <scope>NUCLEOTIDE SEQUENCE [LARGE SCALE GENOMIC DNA]</scope>
    <source>
        <strain evidence="3 4">Ve08.2h10</strain>
    </source>
</reference>
<feature type="region of interest" description="Disordered" evidence="1">
    <location>
        <begin position="218"/>
        <end position="266"/>
    </location>
</feature>
<dbReference type="Pfam" id="PF18596">
    <property type="entry name" value="Sld7_C"/>
    <property type="match status" value="1"/>
</dbReference>
<evidence type="ECO:0000313" key="4">
    <source>
        <dbReference type="Proteomes" id="UP000054538"/>
    </source>
</evidence>
<feature type="region of interest" description="Disordered" evidence="1">
    <location>
        <begin position="342"/>
        <end position="368"/>
    </location>
</feature>
<organism evidence="3 4">
    <name type="scientific">Paxillus rubicundulus Ve08.2h10</name>
    <dbReference type="NCBI Taxonomy" id="930991"/>
    <lineage>
        <taxon>Eukaryota</taxon>
        <taxon>Fungi</taxon>
        <taxon>Dikarya</taxon>
        <taxon>Basidiomycota</taxon>
        <taxon>Agaricomycotina</taxon>
        <taxon>Agaricomycetes</taxon>
        <taxon>Agaricomycetidae</taxon>
        <taxon>Boletales</taxon>
        <taxon>Paxilineae</taxon>
        <taxon>Paxillaceae</taxon>
        <taxon>Paxillus</taxon>
    </lineage>
</organism>
<protein>
    <recommendedName>
        <fullName evidence="2">Sld7 C-terminal domain-containing protein</fullName>
    </recommendedName>
</protein>
<feature type="region of interest" description="Disordered" evidence="1">
    <location>
        <begin position="100"/>
        <end position="149"/>
    </location>
</feature>
<proteinExistence type="predicted"/>
<dbReference type="InParanoid" id="A0A0D0EA41"/>
<gene>
    <name evidence="3" type="ORF">PAXRUDRAFT_826052</name>
</gene>
<dbReference type="EMBL" id="KN824991">
    <property type="protein sequence ID" value="KIK96340.1"/>
    <property type="molecule type" value="Genomic_DNA"/>
</dbReference>
<dbReference type="HOGENOM" id="CLU_037886_0_0_1"/>
<accession>A0A0D0EA41</accession>
<dbReference type="AlphaFoldDB" id="A0A0D0EA41"/>
<reference evidence="4" key="2">
    <citation type="submission" date="2015-01" db="EMBL/GenBank/DDBJ databases">
        <title>Evolutionary Origins and Diversification of the Mycorrhizal Mutualists.</title>
        <authorList>
            <consortium name="DOE Joint Genome Institute"/>
            <consortium name="Mycorrhizal Genomics Consortium"/>
            <person name="Kohler A."/>
            <person name="Kuo A."/>
            <person name="Nagy L.G."/>
            <person name="Floudas D."/>
            <person name="Copeland A."/>
            <person name="Barry K.W."/>
            <person name="Cichocki N."/>
            <person name="Veneault-Fourrey C."/>
            <person name="LaButti K."/>
            <person name="Lindquist E.A."/>
            <person name="Lipzen A."/>
            <person name="Lundell T."/>
            <person name="Morin E."/>
            <person name="Murat C."/>
            <person name="Riley R."/>
            <person name="Ohm R."/>
            <person name="Sun H."/>
            <person name="Tunlid A."/>
            <person name="Henrissat B."/>
            <person name="Grigoriev I.V."/>
            <person name="Hibbett D.S."/>
            <person name="Martin F."/>
        </authorList>
    </citation>
    <scope>NUCLEOTIDE SEQUENCE [LARGE SCALE GENOMIC DNA]</scope>
    <source>
        <strain evidence="4">Ve08.2h10</strain>
    </source>
</reference>
<feature type="compositionally biased region" description="Polar residues" evidence="1">
    <location>
        <begin position="357"/>
        <end position="368"/>
    </location>
</feature>